<evidence type="ECO:0000256" key="4">
    <source>
        <dbReference type="SAM" id="Phobius"/>
    </source>
</evidence>
<protein>
    <submittedName>
        <fullName evidence="6">CUB domain-containing protein</fullName>
    </submittedName>
</protein>
<dbReference type="SUPFAM" id="SSF49854">
    <property type="entry name" value="Spermadhesin, CUB domain"/>
    <property type="match status" value="2"/>
</dbReference>
<dbReference type="EMBL" id="JAKKPZ010000176">
    <property type="protein sequence ID" value="KAI1699515.1"/>
    <property type="molecule type" value="Genomic_DNA"/>
</dbReference>
<reference evidence="6" key="1">
    <citation type="submission" date="2022-01" db="EMBL/GenBank/DDBJ databases">
        <title>Genome Sequence Resource for Two Populations of Ditylenchus destructor, the Migratory Endoparasitic Phytonematode.</title>
        <authorList>
            <person name="Zhang H."/>
            <person name="Lin R."/>
            <person name="Xie B."/>
        </authorList>
    </citation>
    <scope>NUCLEOTIDE SEQUENCE</scope>
    <source>
        <strain evidence="6">BazhouSP</strain>
    </source>
</reference>
<feature type="domain" description="CUB" evidence="5">
    <location>
        <begin position="66"/>
        <end position="180"/>
    </location>
</feature>
<sequence length="302" mass="34006">MIGDIICNLTFMYLAHTIVYMKSFWFSHLLTVFVICAYLHLIRADLGTSDENGGYFGILTDPNAHCPDTVISNETSGVIYSPSFPDDYPDNRECIYTITVPEGNIVRLVIYSLNLLNECCDNLRIYNGKEMKSSKLITKLHGVMDGPSTFKTTNSNVMTLNFLSDLQHHDKGFYARFDAVPGSNYDPKDVICPPNNYNETFGVIISPKWPNYYQNQASCHYQITAPKGRKIQLIVNYFETEREWDYLSVHDGETTKTQVLAKWSGSVQIGTSVTSSGSALHLFFLSNAAIQKQGFSITYSVV</sequence>
<accession>A0AAD4QTI6</accession>
<dbReference type="InterPro" id="IPR035914">
    <property type="entry name" value="Sperma_CUB_dom_sf"/>
</dbReference>
<comment type="caution">
    <text evidence="6">The sequence shown here is derived from an EMBL/GenBank/DDBJ whole genome shotgun (WGS) entry which is preliminary data.</text>
</comment>
<dbReference type="PANTHER" id="PTHR24251">
    <property type="entry name" value="OVOCHYMASE-RELATED"/>
    <property type="match status" value="1"/>
</dbReference>
<evidence type="ECO:0000256" key="1">
    <source>
        <dbReference type="ARBA" id="ARBA00022737"/>
    </source>
</evidence>
<dbReference type="Pfam" id="PF00431">
    <property type="entry name" value="CUB"/>
    <property type="match status" value="2"/>
</dbReference>
<dbReference type="Proteomes" id="UP001201812">
    <property type="component" value="Unassembled WGS sequence"/>
</dbReference>
<keyword evidence="4" id="KW-1133">Transmembrane helix</keyword>
<keyword evidence="4" id="KW-0472">Membrane</keyword>
<dbReference type="SMART" id="SM00042">
    <property type="entry name" value="CUB"/>
    <property type="match status" value="2"/>
</dbReference>
<gene>
    <name evidence="6" type="ORF">DdX_17267</name>
</gene>
<dbReference type="CDD" id="cd00041">
    <property type="entry name" value="CUB"/>
    <property type="match status" value="2"/>
</dbReference>
<name>A0AAD4QTI6_9BILA</name>
<evidence type="ECO:0000313" key="7">
    <source>
        <dbReference type="Proteomes" id="UP001201812"/>
    </source>
</evidence>
<evidence type="ECO:0000313" key="6">
    <source>
        <dbReference type="EMBL" id="KAI1699515.1"/>
    </source>
</evidence>
<keyword evidence="7" id="KW-1185">Reference proteome</keyword>
<evidence type="ECO:0000256" key="2">
    <source>
        <dbReference type="ARBA" id="ARBA00023157"/>
    </source>
</evidence>
<evidence type="ECO:0000259" key="5">
    <source>
        <dbReference type="PROSITE" id="PS01180"/>
    </source>
</evidence>
<keyword evidence="4" id="KW-0812">Transmembrane</keyword>
<dbReference type="PROSITE" id="PS01180">
    <property type="entry name" value="CUB"/>
    <property type="match status" value="2"/>
</dbReference>
<feature type="disulfide bond" evidence="3">
    <location>
        <begin position="192"/>
        <end position="219"/>
    </location>
</feature>
<dbReference type="InterPro" id="IPR000859">
    <property type="entry name" value="CUB_dom"/>
</dbReference>
<comment type="caution">
    <text evidence="3">Lacks conserved residue(s) required for the propagation of feature annotation.</text>
</comment>
<keyword evidence="2 3" id="KW-1015">Disulfide bond</keyword>
<proteinExistence type="predicted"/>
<dbReference type="AlphaFoldDB" id="A0AAD4QTI6"/>
<feature type="transmembrane region" description="Helical" evidence="4">
    <location>
        <begin position="24"/>
        <end position="42"/>
    </location>
</feature>
<feature type="domain" description="CUB" evidence="5">
    <location>
        <begin position="192"/>
        <end position="302"/>
    </location>
</feature>
<organism evidence="6 7">
    <name type="scientific">Ditylenchus destructor</name>
    <dbReference type="NCBI Taxonomy" id="166010"/>
    <lineage>
        <taxon>Eukaryota</taxon>
        <taxon>Metazoa</taxon>
        <taxon>Ecdysozoa</taxon>
        <taxon>Nematoda</taxon>
        <taxon>Chromadorea</taxon>
        <taxon>Rhabditida</taxon>
        <taxon>Tylenchina</taxon>
        <taxon>Tylenchomorpha</taxon>
        <taxon>Sphaerularioidea</taxon>
        <taxon>Anguinidae</taxon>
        <taxon>Anguininae</taxon>
        <taxon>Ditylenchus</taxon>
    </lineage>
</organism>
<dbReference type="Gene3D" id="2.60.120.290">
    <property type="entry name" value="Spermadhesin, CUB domain"/>
    <property type="match status" value="2"/>
</dbReference>
<evidence type="ECO:0000256" key="3">
    <source>
        <dbReference type="PROSITE-ProRule" id="PRU00059"/>
    </source>
</evidence>
<keyword evidence="1" id="KW-0677">Repeat</keyword>